<dbReference type="EMBL" id="JACHDB010000001">
    <property type="protein sequence ID" value="MBB5431591.1"/>
    <property type="molecule type" value="Genomic_DNA"/>
</dbReference>
<dbReference type="Gene3D" id="2.60.120.650">
    <property type="entry name" value="Cupin"/>
    <property type="match status" value="1"/>
</dbReference>
<dbReference type="PROSITE" id="PS51184">
    <property type="entry name" value="JMJC"/>
    <property type="match status" value="1"/>
</dbReference>
<comment type="cofactor">
    <cofactor evidence="1">
        <name>Fe(2+)</name>
        <dbReference type="ChEBI" id="CHEBI:29033"/>
    </cofactor>
</comment>
<dbReference type="InterPro" id="IPR003347">
    <property type="entry name" value="JmjC_dom"/>
</dbReference>
<dbReference type="PANTHER" id="PTHR13096">
    <property type="entry name" value="MINA53 MYC INDUCED NUCLEAR ANTIGEN"/>
    <property type="match status" value="1"/>
</dbReference>
<gene>
    <name evidence="6" type="ORF">HDA36_001675</name>
</gene>
<keyword evidence="2" id="KW-0479">Metal-binding</keyword>
<feature type="compositionally biased region" description="Acidic residues" evidence="4">
    <location>
        <begin position="312"/>
        <end position="322"/>
    </location>
</feature>
<feature type="compositionally biased region" description="Low complexity" evidence="4">
    <location>
        <begin position="291"/>
        <end position="308"/>
    </location>
</feature>
<proteinExistence type="predicted"/>
<evidence type="ECO:0000259" key="5">
    <source>
        <dbReference type="PROSITE" id="PS51184"/>
    </source>
</evidence>
<dbReference type="GO" id="GO:0046872">
    <property type="term" value="F:metal ion binding"/>
    <property type="evidence" value="ECO:0007669"/>
    <property type="project" value="UniProtKB-KW"/>
</dbReference>
<evidence type="ECO:0000256" key="4">
    <source>
        <dbReference type="SAM" id="MobiDB-lite"/>
    </source>
</evidence>
<dbReference type="SUPFAM" id="SSF51197">
    <property type="entry name" value="Clavaminate synthase-like"/>
    <property type="match status" value="1"/>
</dbReference>
<dbReference type="Pfam" id="PF08007">
    <property type="entry name" value="JmjC_2"/>
    <property type="match status" value="1"/>
</dbReference>
<reference evidence="6 7" key="1">
    <citation type="submission" date="2020-08" db="EMBL/GenBank/DDBJ databases">
        <title>Sequencing the genomes of 1000 actinobacteria strains.</title>
        <authorList>
            <person name="Klenk H.-P."/>
        </authorList>
    </citation>
    <scope>NUCLEOTIDE SEQUENCE [LARGE SCALE GENOMIC DNA]</scope>
    <source>
        <strain evidence="6 7">DSM 44551</strain>
    </source>
</reference>
<dbReference type="RefSeq" id="WP_184391279.1">
    <property type="nucleotide sequence ID" value="NZ_BAAAJD010000009.1"/>
</dbReference>
<sequence>MSDPLSRLVENVAELERGWERRPLVGRSLGGFDDVFGLEHLEALLADTPLPVSALRLMDGGAGVEAGALAGPRERGGPGAEAVIDPAAAAEALRGGTTLVFEELQSRIPSVGEFTRGIEDATGYRTYSAAFLTPPGARGARAHYDMGSVFMRQVHGSKRWTIGAPEEFPPSRPWNRRRIEPKDPWEVVLHEGDCLYLPRGYVHVGDATGEASLHLSIAVEPVTWHDILAEELAGLAAREPALREALPFGFHRMPEPEAAALLAERTAEAARTLAGLPAAQAWRRVVDRHGPAAPAAAPGLARALAAARSGEEENTEEEHDER</sequence>
<dbReference type="InterPro" id="IPR039994">
    <property type="entry name" value="NO66-like"/>
</dbReference>
<keyword evidence="3" id="KW-0408">Iron</keyword>
<evidence type="ECO:0000313" key="7">
    <source>
        <dbReference type="Proteomes" id="UP000572635"/>
    </source>
</evidence>
<accession>A0A7W8VCN3</accession>
<comment type="caution">
    <text evidence="6">The sequence shown here is derived from an EMBL/GenBank/DDBJ whole genome shotgun (WGS) entry which is preliminary data.</text>
</comment>
<name>A0A7W8VCN3_9ACTN</name>
<organism evidence="6 7">
    <name type="scientific">Nocardiopsis composta</name>
    <dbReference type="NCBI Taxonomy" id="157465"/>
    <lineage>
        <taxon>Bacteria</taxon>
        <taxon>Bacillati</taxon>
        <taxon>Actinomycetota</taxon>
        <taxon>Actinomycetes</taxon>
        <taxon>Streptosporangiales</taxon>
        <taxon>Nocardiopsidaceae</taxon>
        <taxon>Nocardiopsis</taxon>
    </lineage>
</organism>
<dbReference type="PANTHER" id="PTHR13096:SF8">
    <property type="entry name" value="RIBOSOMAL OXYGENASE 1"/>
    <property type="match status" value="1"/>
</dbReference>
<protein>
    <recommendedName>
        <fullName evidence="5">JmjC domain-containing protein</fullName>
    </recommendedName>
</protein>
<dbReference type="AlphaFoldDB" id="A0A7W8VCN3"/>
<evidence type="ECO:0000313" key="6">
    <source>
        <dbReference type="EMBL" id="MBB5431591.1"/>
    </source>
</evidence>
<evidence type="ECO:0000256" key="2">
    <source>
        <dbReference type="ARBA" id="ARBA00022723"/>
    </source>
</evidence>
<keyword evidence="7" id="KW-1185">Reference proteome</keyword>
<evidence type="ECO:0000256" key="3">
    <source>
        <dbReference type="ARBA" id="ARBA00023004"/>
    </source>
</evidence>
<feature type="region of interest" description="Disordered" evidence="4">
    <location>
        <begin position="290"/>
        <end position="322"/>
    </location>
</feature>
<dbReference type="Proteomes" id="UP000572635">
    <property type="component" value="Unassembled WGS sequence"/>
</dbReference>
<feature type="domain" description="JmjC" evidence="5">
    <location>
        <begin position="97"/>
        <end position="236"/>
    </location>
</feature>
<evidence type="ECO:0000256" key="1">
    <source>
        <dbReference type="ARBA" id="ARBA00001954"/>
    </source>
</evidence>